<feature type="chain" id="PRO_5016656756" evidence="1">
    <location>
        <begin position="25"/>
        <end position="39"/>
    </location>
</feature>
<name>A0A378W036_NEIGO</name>
<reference evidence="2" key="1">
    <citation type="submission" date="2018-06" db="EMBL/GenBank/DDBJ databases">
        <authorList>
            <consortium name="Pathogen Informatics"/>
            <person name="Doyle S."/>
        </authorList>
    </citation>
    <scope>NUCLEOTIDE SEQUENCE [LARGE SCALE GENOMIC DNA]</scope>
    <source>
        <strain evidence="2">NCTC11421</strain>
    </source>
</reference>
<feature type="signal peptide" evidence="1">
    <location>
        <begin position="1"/>
        <end position="24"/>
    </location>
</feature>
<protein>
    <submittedName>
        <fullName evidence="2">Lactoferrin binding protein A</fullName>
    </submittedName>
</protein>
<organism evidence="2">
    <name type="scientific">Neisseria gonorrhoeae</name>
    <dbReference type="NCBI Taxonomy" id="485"/>
    <lineage>
        <taxon>Bacteria</taxon>
        <taxon>Pseudomonadati</taxon>
        <taxon>Pseudomonadota</taxon>
        <taxon>Betaproteobacteria</taxon>
        <taxon>Neisseriales</taxon>
        <taxon>Neisseriaceae</taxon>
        <taxon>Neisseria</taxon>
    </lineage>
</organism>
<proteinExistence type="predicted"/>
<keyword evidence="1" id="KW-0732">Signal</keyword>
<sequence length="39" mass="4360">MNKKHGFPLTLTALAIATAFPAYAAQAGRRHLMRRKVNH</sequence>
<dbReference type="AlphaFoldDB" id="A0A378W036"/>
<evidence type="ECO:0000313" key="2">
    <source>
        <dbReference type="EMBL" id="SUA24493.1"/>
    </source>
</evidence>
<accession>A0A378W036</accession>
<gene>
    <name evidence="2" type="primary">lbpA_7</name>
    <name evidence="2" type="ORF">NCTC11421_02493</name>
</gene>
<evidence type="ECO:0000256" key="1">
    <source>
        <dbReference type="SAM" id="SignalP"/>
    </source>
</evidence>
<dbReference type="EMBL" id="UGRI01000001">
    <property type="protein sequence ID" value="SUA24493.1"/>
    <property type="molecule type" value="Genomic_DNA"/>
</dbReference>